<evidence type="ECO:0000256" key="2">
    <source>
        <dbReference type="ARBA" id="ARBA00022692"/>
    </source>
</evidence>
<evidence type="ECO:0000256" key="5">
    <source>
        <dbReference type="SAM" id="Phobius"/>
    </source>
</evidence>
<gene>
    <name evidence="6" type="ORF">PUNSTDRAFT_92327</name>
</gene>
<dbReference type="eggNOG" id="KOG0255">
    <property type="taxonomic scope" value="Eukaryota"/>
</dbReference>
<feature type="transmembrane region" description="Helical" evidence="5">
    <location>
        <begin position="422"/>
        <end position="443"/>
    </location>
</feature>
<keyword evidence="2 5" id="KW-0812">Transmembrane</keyword>
<sequence length="455" mass="50116">MCIYSTSMIIPAYSDFSKEFGVSLQKASFLTSVQILFLGFSPLVWTPLSARYGRHPLYLFSALSTAGCAFAGAFCHSYGTLMTVEVFTGICLSPALALGAATVQEMFFQRELGQKASSDLTCRHDFVDIYLQLGIWTVLLTLPASPLIGGFIVQNKGPRWLFFVLAILQLSLFFGYLFFGFETLYIRPMRVPGQRQVPEDDQLGCSYGSKLPGWLSELRFRRIDPRPLHPSEFFGPLLMVFRPPIILCTLGYSFIFSYAGIIIGVLIPQFLQTKFRLNNAQAGLQFVGPIIGGVISEQIGGRGSDWLMSYRTRRAGGRREPEMRLAASYPGFLLGAIGVIVWGVQLQNATPGKWNVTPVIGSSIAWAGLQLASTPVYAYCLEAYPLEAAQVSAFIVVFRQVYGFTVPFYAANGAVNLGLAKMTGIFGALTGAGAIPVIACELWGKKWRQRRWPGQ</sequence>
<keyword evidence="4 5" id="KW-0472">Membrane</keyword>
<evidence type="ECO:0000313" key="7">
    <source>
        <dbReference type="Proteomes" id="UP000054196"/>
    </source>
</evidence>
<feature type="transmembrane region" description="Helical" evidence="5">
    <location>
        <begin position="57"/>
        <end position="79"/>
    </location>
</feature>
<feature type="transmembrane region" description="Helical" evidence="5">
    <location>
        <begin position="160"/>
        <end position="179"/>
    </location>
</feature>
<dbReference type="HOGENOM" id="CLU_008455_13_7_1"/>
<dbReference type="InterPro" id="IPR036259">
    <property type="entry name" value="MFS_trans_sf"/>
</dbReference>
<feature type="transmembrane region" description="Helical" evidence="5">
    <location>
        <begin position="356"/>
        <end position="379"/>
    </location>
</feature>
<protein>
    <submittedName>
        <fullName evidence="6">MFS general substrate transporter</fullName>
    </submittedName>
</protein>
<dbReference type="SUPFAM" id="SSF103473">
    <property type="entry name" value="MFS general substrate transporter"/>
    <property type="match status" value="1"/>
</dbReference>
<dbReference type="Gene3D" id="1.20.1250.20">
    <property type="entry name" value="MFS general substrate transporter like domains"/>
    <property type="match status" value="1"/>
</dbReference>
<dbReference type="Proteomes" id="UP000054196">
    <property type="component" value="Unassembled WGS sequence"/>
</dbReference>
<feature type="transmembrane region" description="Helical" evidence="5">
    <location>
        <begin position="391"/>
        <end position="410"/>
    </location>
</feature>
<dbReference type="PANTHER" id="PTHR23502">
    <property type="entry name" value="MAJOR FACILITATOR SUPERFAMILY"/>
    <property type="match status" value="1"/>
</dbReference>
<organism evidence="6 7">
    <name type="scientific">Punctularia strigosozonata (strain HHB-11173)</name>
    <name type="common">White-rot fungus</name>
    <dbReference type="NCBI Taxonomy" id="741275"/>
    <lineage>
        <taxon>Eukaryota</taxon>
        <taxon>Fungi</taxon>
        <taxon>Dikarya</taxon>
        <taxon>Basidiomycota</taxon>
        <taxon>Agaricomycotina</taxon>
        <taxon>Agaricomycetes</taxon>
        <taxon>Corticiales</taxon>
        <taxon>Punctulariaceae</taxon>
        <taxon>Punctularia</taxon>
    </lineage>
</organism>
<dbReference type="OMA" id="FMSDMWM"/>
<accession>R7S4S1</accession>
<evidence type="ECO:0000256" key="4">
    <source>
        <dbReference type="ARBA" id="ARBA00023136"/>
    </source>
</evidence>
<feature type="transmembrane region" description="Helical" evidence="5">
    <location>
        <begin position="244"/>
        <end position="267"/>
    </location>
</feature>
<dbReference type="GeneID" id="18886505"/>
<keyword evidence="3 5" id="KW-1133">Transmembrane helix</keyword>
<evidence type="ECO:0000313" key="6">
    <source>
        <dbReference type="EMBL" id="EIN04884.1"/>
    </source>
</evidence>
<evidence type="ECO:0000256" key="1">
    <source>
        <dbReference type="ARBA" id="ARBA00004141"/>
    </source>
</evidence>
<reference evidence="7" key="1">
    <citation type="journal article" date="2012" name="Science">
        <title>The Paleozoic origin of enzymatic lignin decomposition reconstructed from 31 fungal genomes.</title>
        <authorList>
            <person name="Floudas D."/>
            <person name="Binder M."/>
            <person name="Riley R."/>
            <person name="Barry K."/>
            <person name="Blanchette R.A."/>
            <person name="Henrissat B."/>
            <person name="Martinez A.T."/>
            <person name="Otillar R."/>
            <person name="Spatafora J.W."/>
            <person name="Yadav J.S."/>
            <person name="Aerts A."/>
            <person name="Benoit I."/>
            <person name="Boyd A."/>
            <person name="Carlson A."/>
            <person name="Copeland A."/>
            <person name="Coutinho P.M."/>
            <person name="de Vries R.P."/>
            <person name="Ferreira P."/>
            <person name="Findley K."/>
            <person name="Foster B."/>
            <person name="Gaskell J."/>
            <person name="Glotzer D."/>
            <person name="Gorecki P."/>
            <person name="Heitman J."/>
            <person name="Hesse C."/>
            <person name="Hori C."/>
            <person name="Igarashi K."/>
            <person name="Jurgens J.A."/>
            <person name="Kallen N."/>
            <person name="Kersten P."/>
            <person name="Kohler A."/>
            <person name="Kuees U."/>
            <person name="Kumar T.K.A."/>
            <person name="Kuo A."/>
            <person name="LaButti K."/>
            <person name="Larrondo L.F."/>
            <person name="Lindquist E."/>
            <person name="Ling A."/>
            <person name="Lombard V."/>
            <person name="Lucas S."/>
            <person name="Lundell T."/>
            <person name="Martin R."/>
            <person name="McLaughlin D.J."/>
            <person name="Morgenstern I."/>
            <person name="Morin E."/>
            <person name="Murat C."/>
            <person name="Nagy L.G."/>
            <person name="Nolan M."/>
            <person name="Ohm R.A."/>
            <person name="Patyshakuliyeva A."/>
            <person name="Rokas A."/>
            <person name="Ruiz-Duenas F.J."/>
            <person name="Sabat G."/>
            <person name="Salamov A."/>
            <person name="Samejima M."/>
            <person name="Schmutz J."/>
            <person name="Slot J.C."/>
            <person name="St John F."/>
            <person name="Stenlid J."/>
            <person name="Sun H."/>
            <person name="Sun S."/>
            <person name="Syed K."/>
            <person name="Tsang A."/>
            <person name="Wiebenga A."/>
            <person name="Young D."/>
            <person name="Pisabarro A."/>
            <person name="Eastwood D.C."/>
            <person name="Martin F."/>
            <person name="Cullen D."/>
            <person name="Grigoriev I.V."/>
            <person name="Hibbett D.S."/>
        </authorList>
    </citation>
    <scope>NUCLEOTIDE SEQUENCE [LARGE SCALE GENOMIC DNA]</scope>
    <source>
        <strain evidence="7">HHB-11173 SS5</strain>
    </source>
</reference>
<dbReference type="EMBL" id="JH687552">
    <property type="protein sequence ID" value="EIN04884.1"/>
    <property type="molecule type" value="Genomic_DNA"/>
</dbReference>
<dbReference type="GO" id="GO:0005886">
    <property type="term" value="C:plasma membrane"/>
    <property type="evidence" value="ECO:0007669"/>
    <property type="project" value="TreeGrafter"/>
</dbReference>
<comment type="subcellular location">
    <subcellularLocation>
        <location evidence="1">Membrane</location>
        <topology evidence="1">Multi-pass membrane protein</topology>
    </subcellularLocation>
</comment>
<dbReference type="InterPro" id="IPR011701">
    <property type="entry name" value="MFS"/>
</dbReference>
<dbReference type="AlphaFoldDB" id="R7S4S1"/>
<proteinExistence type="predicted"/>
<dbReference type="OrthoDB" id="5215911at2759"/>
<dbReference type="KEGG" id="psq:PUNSTDRAFT_92327"/>
<dbReference type="PANTHER" id="PTHR23502:SF2">
    <property type="entry name" value="TRANSPORTER, PUTATIVE (AFU_ORTHOLOGUE AFUA_2G08910)-RELATED"/>
    <property type="match status" value="1"/>
</dbReference>
<dbReference type="GO" id="GO:0022857">
    <property type="term" value="F:transmembrane transporter activity"/>
    <property type="evidence" value="ECO:0007669"/>
    <property type="project" value="InterPro"/>
</dbReference>
<dbReference type="RefSeq" id="XP_007387807.1">
    <property type="nucleotide sequence ID" value="XM_007387745.1"/>
</dbReference>
<feature type="transmembrane region" description="Helical" evidence="5">
    <location>
        <begin position="323"/>
        <end position="344"/>
    </location>
</feature>
<keyword evidence="7" id="KW-1185">Reference proteome</keyword>
<dbReference type="Pfam" id="PF07690">
    <property type="entry name" value="MFS_1"/>
    <property type="match status" value="1"/>
</dbReference>
<evidence type="ECO:0000256" key="3">
    <source>
        <dbReference type="ARBA" id="ARBA00022989"/>
    </source>
</evidence>
<feature type="transmembrane region" description="Helical" evidence="5">
    <location>
        <begin position="133"/>
        <end position="153"/>
    </location>
</feature>
<name>R7S4S1_PUNST</name>
<feature type="transmembrane region" description="Helical" evidence="5">
    <location>
        <begin position="27"/>
        <end position="45"/>
    </location>
</feature>